<keyword evidence="10" id="KW-0460">Magnesium</keyword>
<keyword evidence="6" id="KW-0479">Metal-binding</keyword>
<keyword evidence="12" id="KW-0670">Pyruvate</keyword>
<dbReference type="InterPro" id="IPR011037">
    <property type="entry name" value="Pyrv_Knase-like_insert_dom_sf"/>
</dbReference>
<evidence type="ECO:0000256" key="10">
    <source>
        <dbReference type="ARBA" id="ARBA00022842"/>
    </source>
</evidence>
<dbReference type="Pfam" id="PF00224">
    <property type="entry name" value="PK"/>
    <property type="match status" value="1"/>
</dbReference>
<gene>
    <name evidence="14" type="ORF">RHGRI_008666</name>
</gene>
<comment type="caution">
    <text evidence="14">The sequence shown here is derived from an EMBL/GenBank/DDBJ whole genome shotgun (WGS) entry which is preliminary data.</text>
</comment>
<comment type="cofactor">
    <cofactor evidence="1">
        <name>K(+)</name>
        <dbReference type="ChEBI" id="CHEBI:29103"/>
    </cofactor>
</comment>
<dbReference type="InterPro" id="IPR015793">
    <property type="entry name" value="Pyrv_Knase_brl"/>
</dbReference>
<evidence type="ECO:0000256" key="2">
    <source>
        <dbReference type="ARBA" id="ARBA00004997"/>
    </source>
</evidence>
<feature type="domain" description="Pyruvate kinase barrel" evidence="13">
    <location>
        <begin position="150"/>
        <end position="393"/>
    </location>
</feature>
<comment type="similarity">
    <text evidence="3">Belongs to the pyruvate kinase family.</text>
</comment>
<evidence type="ECO:0000256" key="12">
    <source>
        <dbReference type="ARBA" id="ARBA00023317"/>
    </source>
</evidence>
<keyword evidence="8" id="KW-0418">Kinase</keyword>
<dbReference type="GO" id="GO:0004743">
    <property type="term" value="F:pyruvate kinase activity"/>
    <property type="evidence" value="ECO:0007669"/>
    <property type="project" value="UniProtKB-EC"/>
</dbReference>
<accession>A0AAV6L1L2</accession>
<organism evidence="14 15">
    <name type="scientific">Rhododendron griersonianum</name>
    <dbReference type="NCBI Taxonomy" id="479676"/>
    <lineage>
        <taxon>Eukaryota</taxon>
        <taxon>Viridiplantae</taxon>
        <taxon>Streptophyta</taxon>
        <taxon>Embryophyta</taxon>
        <taxon>Tracheophyta</taxon>
        <taxon>Spermatophyta</taxon>
        <taxon>Magnoliopsida</taxon>
        <taxon>eudicotyledons</taxon>
        <taxon>Gunneridae</taxon>
        <taxon>Pentapetalae</taxon>
        <taxon>asterids</taxon>
        <taxon>Ericales</taxon>
        <taxon>Ericaceae</taxon>
        <taxon>Ericoideae</taxon>
        <taxon>Rhodoreae</taxon>
        <taxon>Rhododendron</taxon>
    </lineage>
</organism>
<reference evidence="14" key="1">
    <citation type="submission" date="2020-08" db="EMBL/GenBank/DDBJ databases">
        <title>Plant Genome Project.</title>
        <authorList>
            <person name="Zhang R.-G."/>
        </authorList>
    </citation>
    <scope>NUCLEOTIDE SEQUENCE</scope>
    <source>
        <strain evidence="14">WSP0</strain>
        <tissue evidence="14">Leaf</tissue>
    </source>
</reference>
<dbReference type="GO" id="GO:0016301">
    <property type="term" value="F:kinase activity"/>
    <property type="evidence" value="ECO:0007669"/>
    <property type="project" value="UniProtKB-KW"/>
</dbReference>
<dbReference type="GO" id="GO:0000287">
    <property type="term" value="F:magnesium ion binding"/>
    <property type="evidence" value="ECO:0007669"/>
    <property type="project" value="InterPro"/>
</dbReference>
<dbReference type="InterPro" id="IPR015813">
    <property type="entry name" value="Pyrv/PenolPyrv_kinase-like_dom"/>
</dbReference>
<evidence type="ECO:0000256" key="1">
    <source>
        <dbReference type="ARBA" id="ARBA00001958"/>
    </source>
</evidence>
<protein>
    <recommendedName>
        <fullName evidence="4">pyruvate kinase</fullName>
        <ecNumber evidence="4">2.7.1.40</ecNumber>
    </recommendedName>
</protein>
<evidence type="ECO:0000256" key="3">
    <source>
        <dbReference type="ARBA" id="ARBA00008663"/>
    </source>
</evidence>
<keyword evidence="7" id="KW-0547">Nucleotide-binding</keyword>
<evidence type="ECO:0000313" key="15">
    <source>
        <dbReference type="Proteomes" id="UP000823749"/>
    </source>
</evidence>
<dbReference type="SUPFAM" id="SSF51621">
    <property type="entry name" value="Phosphoenolpyruvate/pyruvate domain"/>
    <property type="match status" value="1"/>
</dbReference>
<dbReference type="PANTHER" id="PTHR11817">
    <property type="entry name" value="PYRUVATE KINASE"/>
    <property type="match status" value="1"/>
</dbReference>
<dbReference type="InterPro" id="IPR040442">
    <property type="entry name" value="Pyrv_kinase-like_dom_sf"/>
</dbReference>
<dbReference type="GO" id="GO:0030955">
    <property type="term" value="F:potassium ion binding"/>
    <property type="evidence" value="ECO:0007669"/>
    <property type="project" value="InterPro"/>
</dbReference>
<dbReference type="InterPro" id="IPR015806">
    <property type="entry name" value="Pyrv_Knase_insert_dom_sf"/>
</dbReference>
<name>A0AAV6L1L2_9ERIC</name>
<evidence type="ECO:0000256" key="6">
    <source>
        <dbReference type="ARBA" id="ARBA00022723"/>
    </source>
</evidence>
<dbReference type="SUPFAM" id="SSF50800">
    <property type="entry name" value="PK beta-barrel domain-like"/>
    <property type="match status" value="1"/>
</dbReference>
<dbReference type="AlphaFoldDB" id="A0AAV6L1L2"/>
<keyword evidence="15" id="KW-1185">Reference proteome</keyword>
<evidence type="ECO:0000313" key="14">
    <source>
        <dbReference type="EMBL" id="KAG5558786.1"/>
    </source>
</evidence>
<proteinExistence type="inferred from homology"/>
<evidence type="ECO:0000256" key="8">
    <source>
        <dbReference type="ARBA" id="ARBA00022777"/>
    </source>
</evidence>
<keyword evidence="9" id="KW-0067">ATP-binding</keyword>
<dbReference type="EMBL" id="JACTNZ010000003">
    <property type="protein sequence ID" value="KAG5558786.1"/>
    <property type="molecule type" value="Genomic_DNA"/>
</dbReference>
<evidence type="ECO:0000256" key="5">
    <source>
        <dbReference type="ARBA" id="ARBA00022679"/>
    </source>
</evidence>
<keyword evidence="5" id="KW-0808">Transferase</keyword>
<dbReference type="FunFam" id="3.20.20.60:FF:000051">
    <property type="entry name" value="Pyruvate kinase family protein"/>
    <property type="match status" value="1"/>
</dbReference>
<dbReference type="EC" id="2.7.1.40" evidence="4"/>
<dbReference type="Gene3D" id="2.40.33.10">
    <property type="entry name" value="PK beta-barrel domain-like"/>
    <property type="match status" value="1"/>
</dbReference>
<keyword evidence="11" id="KW-0324">Glycolysis</keyword>
<comment type="pathway">
    <text evidence="2">Carbohydrate degradation; glycolysis; pyruvate from D-glyceraldehyde 3-phosphate: step 5/5.</text>
</comment>
<dbReference type="Proteomes" id="UP000823749">
    <property type="component" value="Chromosome 3"/>
</dbReference>
<evidence type="ECO:0000259" key="13">
    <source>
        <dbReference type="Pfam" id="PF00224"/>
    </source>
</evidence>
<evidence type="ECO:0000256" key="11">
    <source>
        <dbReference type="ARBA" id="ARBA00023152"/>
    </source>
</evidence>
<dbReference type="Gene3D" id="3.20.20.60">
    <property type="entry name" value="Phosphoenolpyruvate-binding domains"/>
    <property type="match status" value="1"/>
</dbReference>
<dbReference type="InterPro" id="IPR001697">
    <property type="entry name" value="Pyr_Knase"/>
</dbReference>
<evidence type="ECO:0000256" key="9">
    <source>
        <dbReference type="ARBA" id="ARBA00022840"/>
    </source>
</evidence>
<dbReference type="GO" id="GO:0005524">
    <property type="term" value="F:ATP binding"/>
    <property type="evidence" value="ECO:0007669"/>
    <property type="project" value="UniProtKB-KW"/>
</dbReference>
<sequence>MLEKPRRILMDLAGPKPRTGKLKHRPCVMKISPKRNARGDVIFPAQVWLCHKGAHPPPSYISPDAVVYVKGLKFLSMLEIGDGLEFYDARGKQRMLKIAEEYPVFGGVGYMAECFSAAYVEKGTEMYIKGKKGKHDVGLVVDIPAAERFIRLRVGDLLTISRDSSKGKKKSMGAKAGAHWITCSSGYLFDSAKPGDPIAFDDGKILGTIQGTCMSEIIVSITRADQRGTKLGSEKSINIPESNIPFEGLTSKDLKDLDFVAAHAHMVGVSSVKNVRDVIVLRQEIEKRQLRKMGIVLKIETKDGFKNLPLLLLEVMKSPNPVGVMIARGDLAVECGWERLADVQEEILSICNAAHIPVIWAAQVLESLVKTGVPTRAEITDVASGRRASCIMLNRGKHILEAVSTLDNILHGNSTEVKAELKPLSLSSLS</sequence>
<evidence type="ECO:0000256" key="7">
    <source>
        <dbReference type="ARBA" id="ARBA00022741"/>
    </source>
</evidence>
<evidence type="ECO:0000256" key="4">
    <source>
        <dbReference type="ARBA" id="ARBA00012142"/>
    </source>
</evidence>